<evidence type="ECO:0000259" key="4">
    <source>
        <dbReference type="Pfam" id="PF22725"/>
    </source>
</evidence>
<feature type="domain" description="GFO/IDH/MocA-like oxidoreductase" evidence="4">
    <location>
        <begin position="134"/>
        <end position="264"/>
    </location>
</feature>
<evidence type="ECO:0000313" key="5">
    <source>
        <dbReference type="EMBL" id="MEJ5943999.1"/>
    </source>
</evidence>
<dbReference type="Proteomes" id="UP001387100">
    <property type="component" value="Unassembled WGS sequence"/>
</dbReference>
<protein>
    <submittedName>
        <fullName evidence="5">Gfo/Idh/MocA family oxidoreductase</fullName>
    </submittedName>
</protein>
<evidence type="ECO:0000256" key="1">
    <source>
        <dbReference type="ARBA" id="ARBA00023002"/>
    </source>
</evidence>
<dbReference type="PANTHER" id="PTHR43818:SF11">
    <property type="entry name" value="BCDNA.GH03377"/>
    <property type="match status" value="1"/>
</dbReference>
<comment type="caution">
    <text evidence="5">The sequence shown here is derived from an EMBL/GenBank/DDBJ whole genome shotgun (WGS) entry which is preliminary data.</text>
</comment>
<dbReference type="InterPro" id="IPR000683">
    <property type="entry name" value="Gfo/Idh/MocA-like_OxRdtase_N"/>
</dbReference>
<keyword evidence="6" id="KW-1185">Reference proteome</keyword>
<reference evidence="5 6" key="1">
    <citation type="journal article" date="2017" name="Int. J. Syst. Evol. Microbiol.">
        <title>Pseudokineococcus basanitobsidens sp. nov., isolated from volcanic rock.</title>
        <authorList>
            <person name="Lee D.W."/>
            <person name="Park M.Y."/>
            <person name="Kim J.J."/>
            <person name="Kim B.S."/>
        </authorList>
    </citation>
    <scope>NUCLEOTIDE SEQUENCE [LARGE SCALE GENOMIC DNA]</scope>
    <source>
        <strain evidence="5 6">DSM 103726</strain>
    </source>
</reference>
<dbReference type="Pfam" id="PF22725">
    <property type="entry name" value="GFO_IDH_MocA_C3"/>
    <property type="match status" value="1"/>
</dbReference>
<keyword evidence="1" id="KW-0560">Oxidoreductase</keyword>
<dbReference type="RefSeq" id="WP_339573389.1">
    <property type="nucleotide sequence ID" value="NZ_JBBIAA010000001.1"/>
</dbReference>
<dbReference type="InterPro" id="IPR050463">
    <property type="entry name" value="Gfo/Idh/MocA_oxidrdct_glycsds"/>
</dbReference>
<accession>A0ABU8RG98</accession>
<dbReference type="InterPro" id="IPR036291">
    <property type="entry name" value="NAD(P)-bd_dom_sf"/>
</dbReference>
<name>A0ABU8RG98_9ACTN</name>
<evidence type="ECO:0000313" key="6">
    <source>
        <dbReference type="Proteomes" id="UP001387100"/>
    </source>
</evidence>
<dbReference type="EMBL" id="JBBIAA010000001">
    <property type="protein sequence ID" value="MEJ5943999.1"/>
    <property type="molecule type" value="Genomic_DNA"/>
</dbReference>
<organism evidence="5 6">
    <name type="scientific">Pseudokineococcus basanitobsidens</name>
    <dbReference type="NCBI Taxonomy" id="1926649"/>
    <lineage>
        <taxon>Bacteria</taxon>
        <taxon>Bacillati</taxon>
        <taxon>Actinomycetota</taxon>
        <taxon>Actinomycetes</taxon>
        <taxon>Kineosporiales</taxon>
        <taxon>Kineosporiaceae</taxon>
        <taxon>Pseudokineococcus</taxon>
    </lineage>
</organism>
<dbReference type="PANTHER" id="PTHR43818">
    <property type="entry name" value="BCDNA.GH03377"/>
    <property type="match status" value="1"/>
</dbReference>
<dbReference type="SUPFAM" id="SSF55347">
    <property type="entry name" value="Glyceraldehyde-3-phosphate dehydrogenase-like, C-terminal domain"/>
    <property type="match status" value="1"/>
</dbReference>
<dbReference type="Gene3D" id="3.30.360.10">
    <property type="entry name" value="Dihydrodipicolinate Reductase, domain 2"/>
    <property type="match status" value="1"/>
</dbReference>
<evidence type="ECO:0000256" key="2">
    <source>
        <dbReference type="SAM" id="MobiDB-lite"/>
    </source>
</evidence>
<dbReference type="Gene3D" id="3.40.50.720">
    <property type="entry name" value="NAD(P)-binding Rossmann-like Domain"/>
    <property type="match status" value="1"/>
</dbReference>
<evidence type="ECO:0000259" key="3">
    <source>
        <dbReference type="Pfam" id="PF01408"/>
    </source>
</evidence>
<dbReference type="Pfam" id="PF01408">
    <property type="entry name" value="GFO_IDH_MocA"/>
    <property type="match status" value="1"/>
</dbReference>
<dbReference type="InterPro" id="IPR055170">
    <property type="entry name" value="GFO_IDH_MocA-like_dom"/>
</dbReference>
<dbReference type="SUPFAM" id="SSF51735">
    <property type="entry name" value="NAD(P)-binding Rossmann-fold domains"/>
    <property type="match status" value="1"/>
</dbReference>
<gene>
    <name evidence="5" type="ORF">WDZ17_01640</name>
</gene>
<feature type="region of interest" description="Disordered" evidence="2">
    <location>
        <begin position="349"/>
        <end position="387"/>
    </location>
</feature>
<feature type="domain" description="Gfo/Idh/MocA-like oxidoreductase N-terminal" evidence="3">
    <location>
        <begin position="10"/>
        <end position="123"/>
    </location>
</feature>
<proteinExistence type="predicted"/>
<sequence>MDDPGDAPTRVALVGAGNIAGPYAQSLARHPELRLVGVHDVDGGRARDLAAATGCRAYASPAELADDGVDVAVNLTSAPHHFATTRELVRLGLDVFSEKPLALNAEEARELVALARATSVRVACAPSLWLGRSYQEVGARLREGELGAVRLVTAEVHQGRIETWHPSPAAFFRVGPVVDTGVYALAYVTATLGPVRRVQATSARLLPERTSSAGEAVETATDDAWLVSAVLGSGALLRLTCDFYVDAETVPRGVAFHGDRGSLRLLDLFAPDAAVERAVAGEPFVAEAPGDALELDWALGVLDLARARRRGRPHRLSVEHAGHVVDVLEAVGRSAATGAAVEVTSSFELPALDPPARRDDPLGTDGPLGADRPAGAGTGEEEGARPG</sequence>